<dbReference type="EMBL" id="JAUPFM010000018">
    <property type="protein sequence ID" value="KAK2821910.1"/>
    <property type="molecule type" value="Genomic_DNA"/>
</dbReference>
<organism evidence="2 3">
    <name type="scientific">Channa striata</name>
    <name type="common">Snakehead murrel</name>
    <name type="synonym">Ophicephalus striatus</name>
    <dbReference type="NCBI Taxonomy" id="64152"/>
    <lineage>
        <taxon>Eukaryota</taxon>
        <taxon>Metazoa</taxon>
        <taxon>Chordata</taxon>
        <taxon>Craniata</taxon>
        <taxon>Vertebrata</taxon>
        <taxon>Euteleostomi</taxon>
        <taxon>Actinopterygii</taxon>
        <taxon>Neopterygii</taxon>
        <taxon>Teleostei</taxon>
        <taxon>Neoteleostei</taxon>
        <taxon>Acanthomorphata</taxon>
        <taxon>Anabantaria</taxon>
        <taxon>Anabantiformes</taxon>
        <taxon>Channoidei</taxon>
        <taxon>Channidae</taxon>
        <taxon>Channa</taxon>
    </lineage>
</organism>
<gene>
    <name evidence="2" type="ORF">Q5P01_021975</name>
</gene>
<comment type="caution">
    <text evidence="2">The sequence shown here is derived from an EMBL/GenBank/DDBJ whole genome shotgun (WGS) entry which is preliminary data.</text>
</comment>
<reference evidence="2" key="1">
    <citation type="submission" date="2023-07" db="EMBL/GenBank/DDBJ databases">
        <title>Chromosome-level Genome Assembly of Striped Snakehead (Channa striata).</title>
        <authorList>
            <person name="Liu H."/>
        </authorList>
    </citation>
    <scope>NUCLEOTIDE SEQUENCE</scope>
    <source>
        <strain evidence="2">Gz</strain>
        <tissue evidence="2">Muscle</tissue>
    </source>
</reference>
<evidence type="ECO:0000256" key="1">
    <source>
        <dbReference type="SAM" id="MobiDB-lite"/>
    </source>
</evidence>
<feature type="region of interest" description="Disordered" evidence="1">
    <location>
        <begin position="60"/>
        <end position="84"/>
    </location>
</feature>
<dbReference type="Proteomes" id="UP001187415">
    <property type="component" value="Unassembled WGS sequence"/>
</dbReference>
<dbReference type="AlphaFoldDB" id="A0AA88LRA2"/>
<evidence type="ECO:0000313" key="2">
    <source>
        <dbReference type="EMBL" id="KAK2821910.1"/>
    </source>
</evidence>
<name>A0AA88LRA2_CHASR</name>
<accession>A0AA88LRA2</accession>
<proteinExistence type="predicted"/>
<protein>
    <submittedName>
        <fullName evidence="2">Uncharacterized protein</fullName>
    </submittedName>
</protein>
<evidence type="ECO:0000313" key="3">
    <source>
        <dbReference type="Proteomes" id="UP001187415"/>
    </source>
</evidence>
<feature type="region of interest" description="Disordered" evidence="1">
    <location>
        <begin position="1"/>
        <end position="35"/>
    </location>
</feature>
<feature type="compositionally biased region" description="Basic and acidic residues" evidence="1">
    <location>
        <begin position="12"/>
        <end position="35"/>
    </location>
</feature>
<keyword evidence="3" id="KW-1185">Reference proteome</keyword>
<sequence length="84" mass="9387">MHCGKGHTHFIYLEETRNDQPKGKEGNNQKQRTDKEIKVDFGDTKTAEFVSQLYKGVSERSGTVSAEGGAPEFSMYGLQPTAYE</sequence>